<dbReference type="Pfam" id="PF02773">
    <property type="entry name" value="S-AdoMet_synt_C"/>
    <property type="match status" value="1"/>
</dbReference>
<sequence>MAILLKQFQSLPVALLGGTAAVSLATGGLAEAVVIAAVVGINASAASLSGKDPYRIDRVGTYAARYAAKNVVAAELARECEILLTYCIGMARPVSVQVETFGTGRIPDAEIAALVRRRFEFRLAGIVQQSNLRRLPAPVKGGFFRKLAAYGQVGRMDVGLPWEVTDRAALLREQAAGRGPG</sequence>
<dbReference type="AlphaFoldDB" id="A0A8J7JDY8"/>
<keyword evidence="10" id="KW-1185">Reference proteome</keyword>
<proteinExistence type="predicted"/>
<keyword evidence="1" id="KW-0554">One-carbon metabolism</keyword>
<reference evidence="9" key="1">
    <citation type="submission" date="2020-12" db="EMBL/GenBank/DDBJ databases">
        <title>Geomonas sp. Red875, isolated from river sediment.</title>
        <authorList>
            <person name="Xu Z."/>
            <person name="Zhang Z."/>
            <person name="Masuda Y."/>
            <person name="Itoh H."/>
            <person name="Senoo K."/>
        </authorList>
    </citation>
    <scope>NUCLEOTIDE SEQUENCE</scope>
    <source>
        <strain evidence="9">Red875</strain>
    </source>
</reference>
<evidence type="ECO:0000259" key="8">
    <source>
        <dbReference type="Pfam" id="PF02773"/>
    </source>
</evidence>
<comment type="caution">
    <text evidence="9">The sequence shown here is derived from an EMBL/GenBank/DDBJ whole genome shotgun (WGS) entry which is preliminary data.</text>
</comment>
<evidence type="ECO:0000256" key="6">
    <source>
        <dbReference type="ARBA" id="ARBA00022842"/>
    </source>
</evidence>
<dbReference type="GO" id="GO:0005524">
    <property type="term" value="F:ATP binding"/>
    <property type="evidence" value="ECO:0007669"/>
    <property type="project" value="UniProtKB-KW"/>
</dbReference>
<evidence type="ECO:0000256" key="3">
    <source>
        <dbReference type="ARBA" id="ARBA00022723"/>
    </source>
</evidence>
<keyword evidence="5" id="KW-0067">ATP-binding</keyword>
<dbReference type="InterPro" id="IPR022630">
    <property type="entry name" value="S-AdoMet_synt_C"/>
</dbReference>
<evidence type="ECO:0000313" key="9">
    <source>
        <dbReference type="EMBL" id="MBJ6724014.1"/>
    </source>
</evidence>
<gene>
    <name evidence="9" type="ORF">JFN93_04770</name>
</gene>
<evidence type="ECO:0000256" key="5">
    <source>
        <dbReference type="ARBA" id="ARBA00022840"/>
    </source>
</evidence>
<evidence type="ECO:0000256" key="7">
    <source>
        <dbReference type="ARBA" id="ARBA00022958"/>
    </source>
</evidence>
<keyword evidence="7" id="KW-0630">Potassium</keyword>
<organism evidence="9 10">
    <name type="scientific">Geomesophilobacter sediminis</name>
    <dbReference type="NCBI Taxonomy" id="2798584"/>
    <lineage>
        <taxon>Bacteria</taxon>
        <taxon>Pseudomonadati</taxon>
        <taxon>Thermodesulfobacteriota</taxon>
        <taxon>Desulfuromonadia</taxon>
        <taxon>Geobacterales</taxon>
        <taxon>Geobacteraceae</taxon>
        <taxon>Geomesophilobacter</taxon>
    </lineage>
</organism>
<dbReference type="GO" id="GO:0006556">
    <property type="term" value="P:S-adenosylmethionine biosynthetic process"/>
    <property type="evidence" value="ECO:0007669"/>
    <property type="project" value="InterPro"/>
</dbReference>
<evidence type="ECO:0000256" key="4">
    <source>
        <dbReference type="ARBA" id="ARBA00022741"/>
    </source>
</evidence>
<keyword evidence="6" id="KW-0460">Magnesium</keyword>
<dbReference type="InterPro" id="IPR002133">
    <property type="entry name" value="S-AdoMet_synthetase"/>
</dbReference>
<name>A0A8J7JDY8_9BACT</name>
<dbReference type="SUPFAM" id="SSF55973">
    <property type="entry name" value="S-adenosylmethionine synthetase"/>
    <property type="match status" value="1"/>
</dbReference>
<dbReference type="EMBL" id="JAEMHM010000003">
    <property type="protein sequence ID" value="MBJ6724014.1"/>
    <property type="molecule type" value="Genomic_DNA"/>
</dbReference>
<dbReference type="GO" id="GO:0004478">
    <property type="term" value="F:methionine adenosyltransferase activity"/>
    <property type="evidence" value="ECO:0007669"/>
    <property type="project" value="InterPro"/>
</dbReference>
<feature type="domain" description="S-adenosylmethionine synthetase C-terminal" evidence="8">
    <location>
        <begin position="43"/>
        <end position="163"/>
    </location>
</feature>
<evidence type="ECO:0000256" key="1">
    <source>
        <dbReference type="ARBA" id="ARBA00022563"/>
    </source>
</evidence>
<dbReference type="Proteomes" id="UP000636888">
    <property type="component" value="Unassembled WGS sequence"/>
</dbReference>
<dbReference type="InterPro" id="IPR022636">
    <property type="entry name" value="S-AdoMet_synthetase_sfam"/>
</dbReference>
<dbReference type="PANTHER" id="PTHR11964">
    <property type="entry name" value="S-ADENOSYLMETHIONINE SYNTHETASE"/>
    <property type="match status" value="1"/>
</dbReference>
<evidence type="ECO:0000313" key="10">
    <source>
        <dbReference type="Proteomes" id="UP000636888"/>
    </source>
</evidence>
<accession>A0A8J7JDY8</accession>
<evidence type="ECO:0000256" key="2">
    <source>
        <dbReference type="ARBA" id="ARBA00022679"/>
    </source>
</evidence>
<dbReference type="GO" id="GO:0006730">
    <property type="term" value="P:one-carbon metabolic process"/>
    <property type="evidence" value="ECO:0007669"/>
    <property type="project" value="UniProtKB-KW"/>
</dbReference>
<protein>
    <submittedName>
        <fullName evidence="9">Methionine adenosyltransferase domain-containing protein</fullName>
    </submittedName>
</protein>
<dbReference type="Gene3D" id="3.30.300.10">
    <property type="match status" value="1"/>
</dbReference>
<keyword evidence="3" id="KW-0479">Metal-binding</keyword>
<keyword evidence="2" id="KW-0808">Transferase</keyword>
<keyword evidence="4" id="KW-0547">Nucleotide-binding</keyword>
<dbReference type="GO" id="GO:0046872">
    <property type="term" value="F:metal ion binding"/>
    <property type="evidence" value="ECO:0007669"/>
    <property type="project" value="UniProtKB-KW"/>
</dbReference>